<evidence type="ECO:0000313" key="5">
    <source>
        <dbReference type="Proteomes" id="UP000643810"/>
    </source>
</evidence>
<evidence type="ECO:0000256" key="2">
    <source>
        <dbReference type="SAM" id="SignalP"/>
    </source>
</evidence>
<dbReference type="Proteomes" id="UP000643810">
    <property type="component" value="Unassembled WGS sequence"/>
</dbReference>
<keyword evidence="2" id="KW-0732">Signal</keyword>
<dbReference type="InterPro" id="IPR002931">
    <property type="entry name" value="Transglutaminase-like"/>
</dbReference>
<dbReference type="RefSeq" id="WP_186854416.1">
    <property type="nucleotide sequence ID" value="NZ_JACOPG010000003.1"/>
</dbReference>
<feature type="compositionally biased region" description="Gly residues" evidence="1">
    <location>
        <begin position="343"/>
        <end position="359"/>
    </location>
</feature>
<dbReference type="InterPro" id="IPR038765">
    <property type="entry name" value="Papain-like_cys_pep_sf"/>
</dbReference>
<gene>
    <name evidence="4" type="ORF">H8R94_08630</name>
</gene>
<feature type="chain" id="PRO_5045360883" description="Transglutaminase-like domain-containing protein" evidence="2">
    <location>
        <begin position="30"/>
        <end position="665"/>
    </location>
</feature>
<dbReference type="Gene3D" id="3.10.620.30">
    <property type="match status" value="1"/>
</dbReference>
<dbReference type="Pfam" id="PF01841">
    <property type="entry name" value="Transglut_core"/>
    <property type="match status" value="1"/>
</dbReference>
<proteinExistence type="predicted"/>
<reference evidence="4 5" key="1">
    <citation type="submission" date="2020-08" db="EMBL/GenBank/DDBJ databases">
        <title>Genome public.</title>
        <authorList>
            <person name="Liu C."/>
            <person name="Sun Q."/>
        </authorList>
    </citation>
    <scope>NUCLEOTIDE SEQUENCE [LARGE SCALE GENOMIC DNA]</scope>
    <source>
        <strain evidence="4 5">NSJ-9</strain>
    </source>
</reference>
<keyword evidence="5" id="KW-1185">Reference proteome</keyword>
<evidence type="ECO:0000313" key="4">
    <source>
        <dbReference type="EMBL" id="MBC5686660.1"/>
    </source>
</evidence>
<protein>
    <recommendedName>
        <fullName evidence="3">Transglutaminase-like domain-containing protein</fullName>
    </recommendedName>
</protein>
<organism evidence="4 5">
    <name type="scientific">Roseburia lenta</name>
    <dbReference type="NCBI Taxonomy" id="2763061"/>
    <lineage>
        <taxon>Bacteria</taxon>
        <taxon>Bacillati</taxon>
        <taxon>Bacillota</taxon>
        <taxon>Clostridia</taxon>
        <taxon>Lachnospirales</taxon>
        <taxon>Lachnospiraceae</taxon>
        <taxon>Roseburia</taxon>
    </lineage>
</organism>
<dbReference type="SUPFAM" id="SSF54001">
    <property type="entry name" value="Cysteine proteinases"/>
    <property type="match status" value="1"/>
</dbReference>
<name>A0ABR7GGT1_9FIRM</name>
<evidence type="ECO:0000259" key="3">
    <source>
        <dbReference type="Pfam" id="PF01841"/>
    </source>
</evidence>
<sequence length="665" mass="75976">MKRMKKLLLVLCSAVFVTVSALDALPVYAANEITNAEGYHAPQVTEQVVSEYTDVYEPSYTRNAGSSYWAKYGSDYYYNQMTASQKKLYDGLYQMCMAYLTGTGDINGKTAVMNASREYTQGVSYSGLTDTEAINTTIAFVNSNPQFYFLDGEDYVREYYAGVENAGTIYVDVYDEFVDGATRQNYTDQFQSVIDNWMSQVNAQASVLDKEYKAHELVITNTIYKDGASYNQSCYSVFMRGQSVCAGYAEAFELLCNGAGIETIIVTSATHEWNQIHIGNYWYAVDPTWADTSGTLAYYNVSDETLRKNNRSHVPETFWSTVNRPECKYDYGKENTDSNTGSSSGGQNPGGNEESGGEQGNNENHSYTAVYNGVDYSSIFDPFYYASRYSDLKQAYGYDTNLLLQHFVQWGMNEGRQAKSTFDVRSYRLQYVDLRRAYGNNLKNYYMHYIQWGAREGRVGTGCNAMQNGLTLWNGVDYSAVYDYSYYISKNPDVYRAYGDDDAAVLQHFVQWGMKEGRQAKSTFDVRSYRLQYADLRRAYGNDLKNYYVHYINWGAREGRRGTGCNTLQNGLTLWNGVDYSAVYDYSYYISKNPDVYRAYGDDDAAVLQHFVQYGMNEGRQAKVDFSVQNYRTRYQDLQKTYGSDWKAYYLHYINYGVREGRRGA</sequence>
<comment type="caution">
    <text evidence="4">The sequence shown here is derived from an EMBL/GenBank/DDBJ whole genome shotgun (WGS) entry which is preliminary data.</text>
</comment>
<evidence type="ECO:0000256" key="1">
    <source>
        <dbReference type="SAM" id="MobiDB-lite"/>
    </source>
</evidence>
<dbReference type="EMBL" id="JACOPG010000003">
    <property type="protein sequence ID" value="MBC5686660.1"/>
    <property type="molecule type" value="Genomic_DNA"/>
</dbReference>
<feature type="signal peptide" evidence="2">
    <location>
        <begin position="1"/>
        <end position="29"/>
    </location>
</feature>
<feature type="region of interest" description="Disordered" evidence="1">
    <location>
        <begin position="330"/>
        <end position="366"/>
    </location>
</feature>
<feature type="domain" description="Transglutaminase-like" evidence="3">
    <location>
        <begin position="203"/>
        <end position="287"/>
    </location>
</feature>
<accession>A0ABR7GGT1</accession>